<feature type="compositionally biased region" description="Polar residues" evidence="1">
    <location>
        <begin position="16"/>
        <end position="31"/>
    </location>
</feature>
<name>A0A1X6NWP9_PORUM</name>
<accession>A0A1X6NWP9</accession>
<keyword evidence="3" id="KW-1185">Reference proteome</keyword>
<feature type="compositionally biased region" description="Polar residues" evidence="1">
    <location>
        <begin position="41"/>
        <end position="52"/>
    </location>
</feature>
<evidence type="ECO:0000313" key="3">
    <source>
        <dbReference type="Proteomes" id="UP000218209"/>
    </source>
</evidence>
<evidence type="ECO:0000256" key="1">
    <source>
        <dbReference type="SAM" id="MobiDB-lite"/>
    </source>
</evidence>
<protein>
    <submittedName>
        <fullName evidence="2">Uncharacterized protein</fullName>
    </submittedName>
</protein>
<feature type="compositionally biased region" description="Pro residues" evidence="1">
    <location>
        <begin position="86"/>
        <end position="97"/>
    </location>
</feature>
<dbReference type="EMBL" id="KV919022">
    <property type="protein sequence ID" value="OSX73041.1"/>
    <property type="molecule type" value="Genomic_DNA"/>
</dbReference>
<dbReference type="AlphaFoldDB" id="A0A1X6NWP9"/>
<sequence length="103" mass="11424">MLARCRGEIPCKDSGRTSNSKKGQPQRGTNTHTEENKRTNRGQQAHEQSQNGARRESVAFVSINQIAEPATLHSDQPFLIADPPDHTPLPPSRPPPPLREHTD</sequence>
<feature type="compositionally biased region" description="Basic and acidic residues" evidence="1">
    <location>
        <begin position="1"/>
        <end position="15"/>
    </location>
</feature>
<organism evidence="2 3">
    <name type="scientific">Porphyra umbilicalis</name>
    <name type="common">Purple laver</name>
    <name type="synonym">Red alga</name>
    <dbReference type="NCBI Taxonomy" id="2786"/>
    <lineage>
        <taxon>Eukaryota</taxon>
        <taxon>Rhodophyta</taxon>
        <taxon>Bangiophyceae</taxon>
        <taxon>Bangiales</taxon>
        <taxon>Bangiaceae</taxon>
        <taxon>Porphyra</taxon>
    </lineage>
</organism>
<proteinExistence type="predicted"/>
<evidence type="ECO:0000313" key="2">
    <source>
        <dbReference type="EMBL" id="OSX73041.1"/>
    </source>
</evidence>
<feature type="region of interest" description="Disordered" evidence="1">
    <location>
        <begin position="1"/>
        <end position="103"/>
    </location>
</feature>
<gene>
    <name evidence="2" type="ORF">BU14_0382s0002</name>
</gene>
<reference evidence="2 3" key="1">
    <citation type="submission" date="2017-03" db="EMBL/GenBank/DDBJ databases">
        <title>WGS assembly of Porphyra umbilicalis.</title>
        <authorList>
            <person name="Brawley S.H."/>
            <person name="Blouin N.A."/>
            <person name="Ficko-Blean E."/>
            <person name="Wheeler G.L."/>
            <person name="Lohr M."/>
            <person name="Goodson H.V."/>
            <person name="Jenkins J.W."/>
            <person name="Blaby-Haas C.E."/>
            <person name="Helliwell K.E."/>
            <person name="Chan C."/>
            <person name="Marriage T."/>
            <person name="Bhattacharya D."/>
            <person name="Klein A.S."/>
            <person name="Badis Y."/>
            <person name="Brodie J."/>
            <person name="Cao Y."/>
            <person name="Collen J."/>
            <person name="Dittami S.M."/>
            <person name="Gachon C.M."/>
            <person name="Green B.R."/>
            <person name="Karpowicz S."/>
            <person name="Kim J.W."/>
            <person name="Kudahl U."/>
            <person name="Lin S."/>
            <person name="Michel G."/>
            <person name="Mittag M."/>
            <person name="Olson B.J."/>
            <person name="Pangilinan J."/>
            <person name="Peng Y."/>
            <person name="Qiu H."/>
            <person name="Shu S."/>
            <person name="Singer J.T."/>
            <person name="Smith A.G."/>
            <person name="Sprecher B.N."/>
            <person name="Wagner V."/>
            <person name="Wang W."/>
            <person name="Wang Z.-Y."/>
            <person name="Yan J."/>
            <person name="Yarish C."/>
            <person name="Zoeuner-Riek S."/>
            <person name="Zhuang Y."/>
            <person name="Zou Y."/>
            <person name="Lindquist E.A."/>
            <person name="Grimwood J."/>
            <person name="Barry K."/>
            <person name="Rokhsar D.S."/>
            <person name="Schmutz J."/>
            <person name="Stiller J.W."/>
            <person name="Grossman A.R."/>
            <person name="Prochnik S.E."/>
        </authorList>
    </citation>
    <scope>NUCLEOTIDE SEQUENCE [LARGE SCALE GENOMIC DNA]</scope>
    <source>
        <strain evidence="2">4086291</strain>
    </source>
</reference>
<dbReference type="Proteomes" id="UP000218209">
    <property type="component" value="Unassembled WGS sequence"/>
</dbReference>